<dbReference type="InterPro" id="IPR050438">
    <property type="entry name" value="LMW_PTPase"/>
</dbReference>
<feature type="active site" description="Nucleophile" evidence="6">
    <location>
        <position position="9"/>
    </location>
</feature>
<dbReference type="InterPro" id="IPR017867">
    <property type="entry name" value="Tyr_phospatase_low_mol_wt"/>
</dbReference>
<sequence length="142" mass="15890">MFDKILIVCIGNICRSPTGERLLQKYLPNKIVDSAGISALTGYEADDNAISVAAQNDLSLQNHCAKQLTKELCRNYDLILVMEKKHIQAVCKLVPEARGKVMLFGHWTSQEISDPYHKSLEAFQATYILLDNAAHKWASKLS</sequence>
<dbReference type="FunFam" id="3.40.50.2300:FF:000041">
    <property type="entry name" value="Low molecular weight protein-tyrosine-phosphatase"/>
    <property type="match status" value="1"/>
</dbReference>
<evidence type="ECO:0000256" key="2">
    <source>
        <dbReference type="ARBA" id="ARBA00013064"/>
    </source>
</evidence>
<evidence type="ECO:0000256" key="6">
    <source>
        <dbReference type="PIRSR" id="PIRSR617867-1"/>
    </source>
</evidence>
<dbReference type="InterPro" id="IPR036196">
    <property type="entry name" value="Ptyr_pPase_sf"/>
</dbReference>
<reference evidence="8 9" key="2">
    <citation type="submission" date="2020-02" db="EMBL/GenBank/DDBJ databases">
        <title>The new genus of Enterobacteriales.</title>
        <authorList>
            <person name="Kim I.S."/>
        </authorList>
    </citation>
    <scope>NUCLEOTIDE SEQUENCE [LARGE SCALE GENOMIC DNA]</scope>
    <source>
        <strain evidence="8 9">SAP-6</strain>
    </source>
</reference>
<organism evidence="8 9">
    <name type="scientific">Acerihabitans arboris</name>
    <dbReference type="NCBI Taxonomy" id="2691583"/>
    <lineage>
        <taxon>Bacteria</taxon>
        <taxon>Pseudomonadati</taxon>
        <taxon>Pseudomonadota</taxon>
        <taxon>Gammaproteobacteria</taxon>
        <taxon>Enterobacterales</taxon>
        <taxon>Pectobacteriaceae</taxon>
        <taxon>Acerihabitans</taxon>
    </lineage>
</organism>
<dbReference type="PANTHER" id="PTHR11717">
    <property type="entry name" value="LOW MOLECULAR WEIGHT PROTEIN TYROSINE PHOSPHATASE"/>
    <property type="match status" value="1"/>
</dbReference>
<dbReference type="Gene3D" id="3.40.50.2300">
    <property type="match status" value="1"/>
</dbReference>
<name>A0A845SM46_9GAMM</name>
<dbReference type="CDD" id="cd16343">
    <property type="entry name" value="LMWPTP"/>
    <property type="match status" value="1"/>
</dbReference>
<evidence type="ECO:0000256" key="5">
    <source>
        <dbReference type="ARBA" id="ARBA00051722"/>
    </source>
</evidence>
<feature type="active site" description="Proton donor" evidence="6">
    <location>
        <position position="114"/>
    </location>
</feature>
<dbReference type="SUPFAM" id="SSF52788">
    <property type="entry name" value="Phosphotyrosine protein phosphatases I"/>
    <property type="match status" value="1"/>
</dbReference>
<comment type="caution">
    <text evidence="8">The sequence shown here is derived from an EMBL/GenBank/DDBJ whole genome shotgun (WGS) entry which is preliminary data.</text>
</comment>
<keyword evidence="3" id="KW-0378">Hydrolase</keyword>
<proteinExistence type="inferred from homology"/>
<dbReference type="GO" id="GO:0004725">
    <property type="term" value="F:protein tyrosine phosphatase activity"/>
    <property type="evidence" value="ECO:0007669"/>
    <property type="project" value="UniProtKB-EC"/>
</dbReference>
<protein>
    <recommendedName>
        <fullName evidence="2">protein-tyrosine-phosphatase</fullName>
        <ecNumber evidence="2">3.1.3.48</ecNumber>
    </recommendedName>
</protein>
<evidence type="ECO:0000256" key="1">
    <source>
        <dbReference type="ARBA" id="ARBA00011063"/>
    </source>
</evidence>
<dbReference type="SMART" id="SM00226">
    <property type="entry name" value="LMWPc"/>
    <property type="match status" value="1"/>
</dbReference>
<dbReference type="AlphaFoldDB" id="A0A845SM46"/>
<evidence type="ECO:0000313" key="9">
    <source>
        <dbReference type="Proteomes" id="UP000461443"/>
    </source>
</evidence>
<feature type="domain" description="Phosphotyrosine protein phosphatase I" evidence="7">
    <location>
        <begin position="3"/>
        <end position="140"/>
    </location>
</feature>
<comment type="similarity">
    <text evidence="1">Belongs to the low molecular weight phosphotyrosine protein phosphatase family.</text>
</comment>
<keyword evidence="4" id="KW-0904">Protein phosphatase</keyword>
<comment type="catalytic activity">
    <reaction evidence="5">
        <text>O-phospho-L-tyrosyl-[protein] + H2O = L-tyrosyl-[protein] + phosphate</text>
        <dbReference type="Rhea" id="RHEA:10684"/>
        <dbReference type="Rhea" id="RHEA-COMP:10136"/>
        <dbReference type="Rhea" id="RHEA-COMP:20101"/>
        <dbReference type="ChEBI" id="CHEBI:15377"/>
        <dbReference type="ChEBI" id="CHEBI:43474"/>
        <dbReference type="ChEBI" id="CHEBI:46858"/>
        <dbReference type="ChEBI" id="CHEBI:61978"/>
        <dbReference type="EC" id="3.1.3.48"/>
    </reaction>
</comment>
<gene>
    <name evidence="8" type="ORF">GRH90_06150</name>
</gene>
<dbReference type="RefSeq" id="WP_162365040.1">
    <property type="nucleotide sequence ID" value="NZ_WUBS01000003.1"/>
</dbReference>
<dbReference type="Proteomes" id="UP000461443">
    <property type="component" value="Unassembled WGS sequence"/>
</dbReference>
<evidence type="ECO:0000313" key="8">
    <source>
        <dbReference type="EMBL" id="NDL62335.1"/>
    </source>
</evidence>
<dbReference type="InterPro" id="IPR023485">
    <property type="entry name" value="Ptyr_pPase"/>
</dbReference>
<evidence type="ECO:0000256" key="4">
    <source>
        <dbReference type="ARBA" id="ARBA00022912"/>
    </source>
</evidence>
<dbReference type="PANTHER" id="PTHR11717:SF31">
    <property type="entry name" value="LOW MOLECULAR WEIGHT PROTEIN-TYROSINE-PHOSPHATASE ETP-RELATED"/>
    <property type="match status" value="1"/>
</dbReference>
<dbReference type="EC" id="3.1.3.48" evidence="2"/>
<evidence type="ECO:0000256" key="3">
    <source>
        <dbReference type="ARBA" id="ARBA00022801"/>
    </source>
</evidence>
<dbReference type="Pfam" id="PF01451">
    <property type="entry name" value="LMWPc"/>
    <property type="match status" value="1"/>
</dbReference>
<dbReference type="PRINTS" id="PR00719">
    <property type="entry name" value="LMWPTPASE"/>
</dbReference>
<dbReference type="EMBL" id="WUBS01000003">
    <property type="protein sequence ID" value="NDL62335.1"/>
    <property type="molecule type" value="Genomic_DNA"/>
</dbReference>
<keyword evidence="9" id="KW-1185">Reference proteome</keyword>
<evidence type="ECO:0000259" key="7">
    <source>
        <dbReference type="SMART" id="SM00226"/>
    </source>
</evidence>
<reference evidence="8 9" key="1">
    <citation type="submission" date="2019-12" db="EMBL/GenBank/DDBJ databases">
        <authorList>
            <person name="Lee S.D."/>
        </authorList>
    </citation>
    <scope>NUCLEOTIDE SEQUENCE [LARGE SCALE GENOMIC DNA]</scope>
    <source>
        <strain evidence="8 9">SAP-6</strain>
    </source>
</reference>
<accession>A0A845SM46</accession>
<feature type="active site" evidence="6">
    <location>
        <position position="15"/>
    </location>
</feature>